<keyword evidence="3" id="KW-1185">Reference proteome</keyword>
<accession>A0A4Z2DYK4</accession>
<dbReference type="AlphaFoldDB" id="A0A4Z2DYK4"/>
<gene>
    <name evidence="2" type="ORF">EYF80_068371</name>
</gene>
<dbReference type="Proteomes" id="UP000314294">
    <property type="component" value="Unassembled WGS sequence"/>
</dbReference>
<organism evidence="2 3">
    <name type="scientific">Liparis tanakae</name>
    <name type="common">Tanaka's snailfish</name>
    <dbReference type="NCBI Taxonomy" id="230148"/>
    <lineage>
        <taxon>Eukaryota</taxon>
        <taxon>Metazoa</taxon>
        <taxon>Chordata</taxon>
        <taxon>Craniata</taxon>
        <taxon>Vertebrata</taxon>
        <taxon>Euteleostomi</taxon>
        <taxon>Actinopterygii</taxon>
        <taxon>Neopterygii</taxon>
        <taxon>Teleostei</taxon>
        <taxon>Neoteleostei</taxon>
        <taxon>Acanthomorphata</taxon>
        <taxon>Eupercaria</taxon>
        <taxon>Perciformes</taxon>
        <taxon>Cottioidei</taxon>
        <taxon>Cottales</taxon>
        <taxon>Liparidae</taxon>
        <taxon>Liparis</taxon>
    </lineage>
</organism>
<evidence type="ECO:0000313" key="2">
    <source>
        <dbReference type="EMBL" id="TNN21519.1"/>
    </source>
</evidence>
<dbReference type="EMBL" id="SRLO01027504">
    <property type="protein sequence ID" value="TNN21519.1"/>
    <property type="molecule type" value="Genomic_DNA"/>
</dbReference>
<name>A0A4Z2DYK4_9TELE</name>
<comment type="caution">
    <text evidence="2">The sequence shown here is derived from an EMBL/GenBank/DDBJ whole genome shotgun (WGS) entry which is preliminary data.</text>
</comment>
<proteinExistence type="predicted"/>
<sequence length="48" mass="5258">MKRAASVGSQPQGPGDELGRTRAPTPYEYVRLHVPGKLGRNVELEILL</sequence>
<evidence type="ECO:0000256" key="1">
    <source>
        <dbReference type="SAM" id="MobiDB-lite"/>
    </source>
</evidence>
<evidence type="ECO:0000313" key="3">
    <source>
        <dbReference type="Proteomes" id="UP000314294"/>
    </source>
</evidence>
<protein>
    <submittedName>
        <fullName evidence="2">Uncharacterized protein</fullName>
    </submittedName>
</protein>
<feature type="region of interest" description="Disordered" evidence="1">
    <location>
        <begin position="1"/>
        <end position="23"/>
    </location>
</feature>
<reference evidence="2 3" key="1">
    <citation type="submission" date="2019-03" db="EMBL/GenBank/DDBJ databases">
        <title>First draft genome of Liparis tanakae, snailfish: a comprehensive survey of snailfish specific genes.</title>
        <authorList>
            <person name="Kim W."/>
            <person name="Song I."/>
            <person name="Jeong J.-H."/>
            <person name="Kim D."/>
            <person name="Kim S."/>
            <person name="Ryu S."/>
            <person name="Song J.Y."/>
            <person name="Lee S.K."/>
        </authorList>
    </citation>
    <scope>NUCLEOTIDE SEQUENCE [LARGE SCALE GENOMIC DNA]</scope>
    <source>
        <tissue evidence="2">Muscle</tissue>
    </source>
</reference>